<protein>
    <recommendedName>
        <fullName evidence="4">CFEM domain-containing protein</fullName>
    </recommendedName>
</protein>
<name>A0A2U3EQ06_PURLI</name>
<evidence type="ECO:0000313" key="3">
    <source>
        <dbReference type="Proteomes" id="UP000245956"/>
    </source>
</evidence>
<keyword evidence="1" id="KW-0732">Signal</keyword>
<accession>A0A2U3EQ06</accession>
<organism evidence="2 3">
    <name type="scientific">Purpureocillium lilacinum</name>
    <name type="common">Paecilomyces lilacinus</name>
    <dbReference type="NCBI Taxonomy" id="33203"/>
    <lineage>
        <taxon>Eukaryota</taxon>
        <taxon>Fungi</taxon>
        <taxon>Dikarya</taxon>
        <taxon>Ascomycota</taxon>
        <taxon>Pezizomycotina</taxon>
        <taxon>Sordariomycetes</taxon>
        <taxon>Hypocreomycetidae</taxon>
        <taxon>Hypocreales</taxon>
        <taxon>Ophiocordycipitaceae</taxon>
        <taxon>Purpureocillium</taxon>
    </lineage>
</organism>
<gene>
    <name evidence="2" type="ORF">PCL_03791</name>
</gene>
<evidence type="ECO:0000256" key="1">
    <source>
        <dbReference type="SAM" id="SignalP"/>
    </source>
</evidence>
<proteinExistence type="predicted"/>
<evidence type="ECO:0000313" key="2">
    <source>
        <dbReference type="EMBL" id="PWI76597.1"/>
    </source>
</evidence>
<dbReference type="Proteomes" id="UP000245956">
    <property type="component" value="Unassembled WGS sequence"/>
</dbReference>
<dbReference type="EMBL" id="LCWV01000001">
    <property type="protein sequence ID" value="PWI76597.1"/>
    <property type="molecule type" value="Genomic_DNA"/>
</dbReference>
<sequence length="183" mass="17771">MHFLLTSVSLLAVTASALSARPALDPRDECKIPTCPKGWSASACNTGVPDFCCPGGSHISKGSASCCIGGNLFDNRGECSGGVLVPVGSDPKAYTSSVYSALSSISGSGGGMATTASATDSASASQTSAKTVTTTDSSGKTVTTTVQAAATTSSTAAAAAMITGYPAAAAGLAAVMAIVNEMA</sequence>
<feature type="signal peptide" evidence="1">
    <location>
        <begin position="1"/>
        <end position="19"/>
    </location>
</feature>
<dbReference type="AlphaFoldDB" id="A0A2U3EQ06"/>
<evidence type="ECO:0008006" key="4">
    <source>
        <dbReference type="Google" id="ProtNLM"/>
    </source>
</evidence>
<feature type="chain" id="PRO_5015626525" description="CFEM domain-containing protein" evidence="1">
    <location>
        <begin position="20"/>
        <end position="183"/>
    </location>
</feature>
<reference evidence="2 3" key="1">
    <citation type="journal article" date="2016" name="Front. Microbiol.">
        <title>Genome and transcriptome sequences reveal the specific parasitism of the nematophagous Purpureocillium lilacinum 36-1.</title>
        <authorList>
            <person name="Xie J."/>
            <person name="Li S."/>
            <person name="Mo C."/>
            <person name="Xiao X."/>
            <person name="Peng D."/>
            <person name="Wang G."/>
            <person name="Xiao Y."/>
        </authorList>
    </citation>
    <scope>NUCLEOTIDE SEQUENCE [LARGE SCALE GENOMIC DNA]</scope>
    <source>
        <strain evidence="2 3">36-1</strain>
    </source>
</reference>
<comment type="caution">
    <text evidence="2">The sequence shown here is derived from an EMBL/GenBank/DDBJ whole genome shotgun (WGS) entry which is preliminary data.</text>
</comment>